<feature type="region of interest" description="Disordered" evidence="1">
    <location>
        <begin position="291"/>
        <end position="362"/>
    </location>
</feature>
<feature type="region of interest" description="Disordered" evidence="1">
    <location>
        <begin position="391"/>
        <end position="426"/>
    </location>
</feature>
<feature type="non-terminal residue" evidence="2">
    <location>
        <position position="443"/>
    </location>
</feature>
<dbReference type="AlphaFoldDB" id="A0A1C7MWM0"/>
<reference evidence="2 3" key="1">
    <citation type="submission" date="2016-03" db="EMBL/GenBank/DDBJ databases">
        <title>Choanephora cucurbitarum.</title>
        <authorList>
            <person name="Min B."/>
            <person name="Park H."/>
            <person name="Park J.-H."/>
            <person name="Shin H.-D."/>
            <person name="Choi I.-G."/>
        </authorList>
    </citation>
    <scope>NUCLEOTIDE SEQUENCE [LARGE SCALE GENOMIC DNA]</scope>
    <source>
        <strain evidence="2 3">KUS-F28377</strain>
    </source>
</reference>
<evidence type="ECO:0008006" key="4">
    <source>
        <dbReference type="Google" id="ProtNLM"/>
    </source>
</evidence>
<proteinExistence type="predicted"/>
<feature type="compositionally biased region" description="Basic and acidic residues" evidence="1">
    <location>
        <begin position="324"/>
        <end position="341"/>
    </location>
</feature>
<protein>
    <recommendedName>
        <fullName evidence="4">Retrotransposon gag domain-containing protein</fullName>
    </recommendedName>
</protein>
<dbReference type="EMBL" id="LUGH01001364">
    <property type="protein sequence ID" value="OBZ81202.1"/>
    <property type="molecule type" value="Genomic_DNA"/>
</dbReference>
<feature type="compositionally biased region" description="Low complexity" evidence="1">
    <location>
        <begin position="299"/>
        <end position="314"/>
    </location>
</feature>
<comment type="caution">
    <text evidence="2">The sequence shown here is derived from an EMBL/GenBank/DDBJ whole genome shotgun (WGS) entry which is preliminary data.</text>
</comment>
<evidence type="ECO:0000313" key="3">
    <source>
        <dbReference type="Proteomes" id="UP000093000"/>
    </source>
</evidence>
<name>A0A1C7MWM0_9FUNG</name>
<organism evidence="2 3">
    <name type="scientific">Choanephora cucurbitarum</name>
    <dbReference type="NCBI Taxonomy" id="101091"/>
    <lineage>
        <taxon>Eukaryota</taxon>
        <taxon>Fungi</taxon>
        <taxon>Fungi incertae sedis</taxon>
        <taxon>Mucoromycota</taxon>
        <taxon>Mucoromycotina</taxon>
        <taxon>Mucoromycetes</taxon>
        <taxon>Mucorales</taxon>
        <taxon>Mucorineae</taxon>
        <taxon>Choanephoraceae</taxon>
        <taxon>Choanephoroideae</taxon>
        <taxon>Choanephora</taxon>
    </lineage>
</organism>
<keyword evidence="3" id="KW-1185">Reference proteome</keyword>
<dbReference type="InParanoid" id="A0A1C7MWM0"/>
<evidence type="ECO:0000313" key="2">
    <source>
        <dbReference type="EMBL" id="OBZ81202.1"/>
    </source>
</evidence>
<accession>A0A1C7MWM0</accession>
<sequence>MTENNSAFLRFLPPLDTFEGGDETYKAEEWISSVKRLKQLASMNDKIIIAIAASNMSKKAKTWWGIVEDQTSTWKDFEEKFTNKLMKNRIIEAWKKIKTIKLQEHQECSEIIDTLNPSFKTANLTNDESKISFFIASIKPAVAYELARDSSALRTYEEVTNKAVKIEKLQMKYNPNLNTTDKKVHFDIGRIDLHPVDSPAKTSNSVQNGSEISDGRISTDSLSELIAAVNKLNINLVQHGRTNQAHRPSPVPEKRPLMCWNCNQPGHPADCVPHHQERASVDLRDDTDVQNKTNTLHPQVSSSQQENNSQSQVNIAEITKPHNSTHEVDIYAVKRKDRSGSSRDAQAVNPGKRLNTYVGTSSTAVQPSLSQRAKIPMTPRLQQNQLNPNHTIIQSQSPQPDLSDPNYGQDTVRKVIDKGRRPRRQQKRLEVEVLIESTWDKLS</sequence>
<evidence type="ECO:0000256" key="1">
    <source>
        <dbReference type="SAM" id="MobiDB-lite"/>
    </source>
</evidence>
<dbReference type="Proteomes" id="UP000093000">
    <property type="component" value="Unassembled WGS sequence"/>
</dbReference>
<gene>
    <name evidence="2" type="ORF">A0J61_10749</name>
</gene>
<feature type="compositionally biased region" description="Polar residues" evidence="1">
    <location>
        <begin position="391"/>
        <end position="400"/>
    </location>
</feature>
<dbReference type="STRING" id="101091.A0A1C7MWM0"/>
<dbReference type="OrthoDB" id="2239577at2759"/>